<evidence type="ECO:0000256" key="3">
    <source>
        <dbReference type="ARBA" id="ARBA00022729"/>
    </source>
</evidence>
<dbReference type="OMA" id="RLIWEDT"/>
<dbReference type="InterPro" id="IPR025660">
    <property type="entry name" value="Pept_his_AS"/>
</dbReference>
<dbReference type="GO" id="GO:0008234">
    <property type="term" value="F:cysteine-type peptidase activity"/>
    <property type="evidence" value="ECO:0007669"/>
    <property type="project" value="UniProtKB-KW"/>
</dbReference>
<dbReference type="Gramene" id="CDP18645">
    <property type="protein sequence ID" value="CDP18645"/>
    <property type="gene ID" value="GSCOC_T00004136001"/>
</dbReference>
<keyword evidence="4" id="KW-0378">Hydrolase</keyword>
<gene>
    <name evidence="10" type="ORF">GSCOC_T00004136001</name>
</gene>
<organism evidence="10 11">
    <name type="scientific">Coffea canephora</name>
    <name type="common">Robusta coffee</name>
    <dbReference type="NCBI Taxonomy" id="49390"/>
    <lineage>
        <taxon>Eukaryota</taxon>
        <taxon>Viridiplantae</taxon>
        <taxon>Streptophyta</taxon>
        <taxon>Embryophyta</taxon>
        <taxon>Tracheophyta</taxon>
        <taxon>Spermatophyta</taxon>
        <taxon>Magnoliopsida</taxon>
        <taxon>eudicotyledons</taxon>
        <taxon>Gunneridae</taxon>
        <taxon>Pentapetalae</taxon>
        <taxon>asterids</taxon>
        <taxon>lamiids</taxon>
        <taxon>Gentianales</taxon>
        <taxon>Rubiaceae</taxon>
        <taxon>Ixoroideae</taxon>
        <taxon>Gardenieae complex</taxon>
        <taxon>Bertiereae - Coffeeae clade</taxon>
        <taxon>Coffeeae</taxon>
        <taxon>Coffea</taxon>
    </lineage>
</organism>
<dbReference type="InterPro" id="IPR000668">
    <property type="entry name" value="Peptidase_C1A_C"/>
</dbReference>
<dbReference type="GO" id="GO:0006508">
    <property type="term" value="P:proteolysis"/>
    <property type="evidence" value="ECO:0007669"/>
    <property type="project" value="UniProtKB-KW"/>
</dbReference>
<sequence length="337" mass="36535">MKTVIAFLFLLGLLAIQSVALRTLNDEAMVERHEQWMSLHGRVYTDDAEKERRFQIFKKNVEFIEAFNQAGKRPYKLGVNQFADLTNEEFKASRNGFKASSSLKLIRGASFKYENVTAVPATMDWRKKGAVAPIKDQGQCGSCWAFSAIAATEGITKLSTGKLISLSEQEIVDCDRTSQDQGCNGGEMEDAFAFIVKNKGIASEATYPYTAADGTCSKTKEASHAAKIAGYEKVPANNEAALLKAVANQPVSVSIDASGMAFQFYTSGVFTGDCGTDLDHGVTAVGYGKASNGTKYWLVKNSWGTSWGESGYIRMQRGISAKEGLCGIAMDSSYPTA</sequence>
<dbReference type="STRING" id="49390.A0A068VCU3"/>
<evidence type="ECO:0000256" key="5">
    <source>
        <dbReference type="ARBA" id="ARBA00022807"/>
    </source>
</evidence>
<accession>A0A068VCU3</accession>
<evidence type="ECO:0000256" key="6">
    <source>
        <dbReference type="ARBA" id="ARBA00023157"/>
    </source>
</evidence>
<dbReference type="EMBL" id="HG739347">
    <property type="protein sequence ID" value="CDP18645.1"/>
    <property type="molecule type" value="Genomic_DNA"/>
</dbReference>
<evidence type="ECO:0000256" key="2">
    <source>
        <dbReference type="ARBA" id="ARBA00022670"/>
    </source>
</evidence>
<evidence type="ECO:0008006" key="12">
    <source>
        <dbReference type="Google" id="ProtNLM"/>
    </source>
</evidence>
<dbReference type="PROSITE" id="PS00640">
    <property type="entry name" value="THIOL_PROTEASE_ASN"/>
    <property type="match status" value="1"/>
</dbReference>
<dbReference type="MEROPS" id="C01.104"/>
<dbReference type="SUPFAM" id="SSF54001">
    <property type="entry name" value="Cysteine proteinases"/>
    <property type="match status" value="1"/>
</dbReference>
<keyword evidence="3 7" id="KW-0732">Signal</keyword>
<protein>
    <recommendedName>
        <fullName evidence="12">Senescence-specific cysteine protease SAG39-like</fullName>
    </recommendedName>
</protein>
<evidence type="ECO:0000313" key="11">
    <source>
        <dbReference type="Proteomes" id="UP000295252"/>
    </source>
</evidence>
<dbReference type="CDD" id="cd02248">
    <property type="entry name" value="Peptidase_C1A"/>
    <property type="match status" value="1"/>
</dbReference>
<name>A0A068VCU3_COFCA</name>
<dbReference type="PhylomeDB" id="A0A068VCU3"/>
<evidence type="ECO:0000256" key="1">
    <source>
        <dbReference type="ARBA" id="ARBA00008455"/>
    </source>
</evidence>
<feature type="chain" id="PRO_5018756489" description="Senescence-specific cysteine protease SAG39-like" evidence="7">
    <location>
        <begin position="21"/>
        <end position="337"/>
    </location>
</feature>
<reference evidence="11" key="1">
    <citation type="journal article" date="2014" name="Science">
        <title>The coffee genome provides insight into the convergent evolution of caffeine biosynthesis.</title>
        <authorList>
            <person name="Denoeud F."/>
            <person name="Carretero-Paulet L."/>
            <person name="Dereeper A."/>
            <person name="Droc G."/>
            <person name="Guyot R."/>
            <person name="Pietrella M."/>
            <person name="Zheng C."/>
            <person name="Alberti A."/>
            <person name="Anthony F."/>
            <person name="Aprea G."/>
            <person name="Aury J.M."/>
            <person name="Bento P."/>
            <person name="Bernard M."/>
            <person name="Bocs S."/>
            <person name="Campa C."/>
            <person name="Cenci A."/>
            <person name="Combes M.C."/>
            <person name="Crouzillat D."/>
            <person name="Da Silva C."/>
            <person name="Daddiego L."/>
            <person name="De Bellis F."/>
            <person name="Dussert S."/>
            <person name="Garsmeur O."/>
            <person name="Gayraud T."/>
            <person name="Guignon V."/>
            <person name="Jahn K."/>
            <person name="Jamilloux V."/>
            <person name="Joet T."/>
            <person name="Labadie K."/>
            <person name="Lan T."/>
            <person name="Leclercq J."/>
            <person name="Lepelley M."/>
            <person name="Leroy T."/>
            <person name="Li L.T."/>
            <person name="Librado P."/>
            <person name="Lopez L."/>
            <person name="Munoz A."/>
            <person name="Noel B."/>
            <person name="Pallavicini A."/>
            <person name="Perrotta G."/>
            <person name="Poncet V."/>
            <person name="Pot D."/>
            <person name="Priyono X."/>
            <person name="Rigoreau M."/>
            <person name="Rouard M."/>
            <person name="Rozas J."/>
            <person name="Tranchant-Dubreuil C."/>
            <person name="VanBuren R."/>
            <person name="Zhang Q."/>
            <person name="Andrade A.C."/>
            <person name="Argout X."/>
            <person name="Bertrand B."/>
            <person name="de Kochko A."/>
            <person name="Graziosi G."/>
            <person name="Henry R.J."/>
            <person name="Jayarama X."/>
            <person name="Ming R."/>
            <person name="Nagai C."/>
            <person name="Rounsley S."/>
            <person name="Sankoff D."/>
            <person name="Giuliano G."/>
            <person name="Albert V.A."/>
            <person name="Wincker P."/>
            <person name="Lashermes P."/>
        </authorList>
    </citation>
    <scope>NUCLEOTIDE SEQUENCE [LARGE SCALE GENOMIC DNA]</scope>
    <source>
        <strain evidence="11">cv. DH200-94</strain>
    </source>
</reference>
<dbReference type="PRINTS" id="PR00705">
    <property type="entry name" value="PAPAIN"/>
</dbReference>
<evidence type="ECO:0000256" key="4">
    <source>
        <dbReference type="ARBA" id="ARBA00022801"/>
    </source>
</evidence>
<feature type="domain" description="Peptidase C1A papain C-terminal" evidence="8">
    <location>
        <begin position="119"/>
        <end position="336"/>
    </location>
</feature>
<keyword evidence="11" id="KW-1185">Reference proteome</keyword>
<comment type="similarity">
    <text evidence="1">Belongs to the peptidase C1 family.</text>
</comment>
<dbReference type="InterPro" id="IPR038765">
    <property type="entry name" value="Papain-like_cys_pep_sf"/>
</dbReference>
<dbReference type="InterPro" id="IPR000169">
    <property type="entry name" value="Pept_cys_AS"/>
</dbReference>
<keyword evidence="5" id="KW-0788">Thiol protease</keyword>
<dbReference type="Gene3D" id="3.90.70.10">
    <property type="entry name" value="Cysteine proteinases"/>
    <property type="match status" value="1"/>
</dbReference>
<dbReference type="PANTHER" id="PTHR12411">
    <property type="entry name" value="CYSTEINE PROTEASE FAMILY C1-RELATED"/>
    <property type="match status" value="1"/>
</dbReference>
<evidence type="ECO:0000259" key="8">
    <source>
        <dbReference type="SMART" id="SM00645"/>
    </source>
</evidence>
<dbReference type="Pfam" id="PF00112">
    <property type="entry name" value="Peptidase_C1"/>
    <property type="match status" value="1"/>
</dbReference>
<dbReference type="InterPro" id="IPR039417">
    <property type="entry name" value="Peptidase_C1A_papain-like"/>
</dbReference>
<dbReference type="InterPro" id="IPR025661">
    <property type="entry name" value="Pept_asp_AS"/>
</dbReference>
<evidence type="ECO:0000256" key="7">
    <source>
        <dbReference type="SAM" id="SignalP"/>
    </source>
</evidence>
<proteinExistence type="inferred from homology"/>
<evidence type="ECO:0000259" key="9">
    <source>
        <dbReference type="SMART" id="SM00848"/>
    </source>
</evidence>
<keyword evidence="2" id="KW-0645">Protease</keyword>
<dbReference type="PROSITE" id="PS00139">
    <property type="entry name" value="THIOL_PROTEASE_CYS"/>
    <property type="match status" value="1"/>
</dbReference>
<dbReference type="OrthoDB" id="10253408at2759"/>
<feature type="domain" description="Cathepsin propeptide inhibitor" evidence="9">
    <location>
        <begin position="33"/>
        <end position="90"/>
    </location>
</feature>
<dbReference type="FunCoup" id="A0A068VCU3">
    <property type="interactions" value="189"/>
</dbReference>
<feature type="signal peptide" evidence="7">
    <location>
        <begin position="1"/>
        <end position="20"/>
    </location>
</feature>
<keyword evidence="6" id="KW-1015">Disulfide bond</keyword>
<dbReference type="Pfam" id="PF08246">
    <property type="entry name" value="Inhibitor_I29"/>
    <property type="match status" value="1"/>
</dbReference>
<dbReference type="InParanoid" id="A0A068VCU3"/>
<dbReference type="SMART" id="SM00645">
    <property type="entry name" value="Pept_C1"/>
    <property type="match status" value="1"/>
</dbReference>
<dbReference type="Proteomes" id="UP000295252">
    <property type="component" value="Chromosome VIII"/>
</dbReference>
<dbReference type="SMART" id="SM00848">
    <property type="entry name" value="Inhibitor_I29"/>
    <property type="match status" value="1"/>
</dbReference>
<evidence type="ECO:0000313" key="10">
    <source>
        <dbReference type="EMBL" id="CDP18645.1"/>
    </source>
</evidence>
<dbReference type="PROSITE" id="PS00639">
    <property type="entry name" value="THIOL_PROTEASE_HIS"/>
    <property type="match status" value="1"/>
</dbReference>
<dbReference type="FunFam" id="3.90.70.10:FF:000023">
    <property type="entry name" value="Senescence-specific cysteine protease SAG39"/>
    <property type="match status" value="1"/>
</dbReference>
<dbReference type="InterPro" id="IPR013128">
    <property type="entry name" value="Peptidase_C1A"/>
</dbReference>
<dbReference type="InterPro" id="IPR013201">
    <property type="entry name" value="Prot_inhib_I29"/>
</dbReference>
<dbReference type="AlphaFoldDB" id="A0A068VCU3"/>